<evidence type="ECO:0000313" key="5">
    <source>
        <dbReference type="Proteomes" id="UP000189705"/>
    </source>
</evidence>
<feature type="binding site" description="axial binding residue" evidence="3">
    <location>
        <position position="376"/>
    </location>
    <ligand>
        <name>heme</name>
        <dbReference type="ChEBI" id="CHEBI:30413"/>
    </ligand>
    <ligandPart>
        <name>Fe</name>
        <dbReference type="ChEBI" id="CHEBI:18248"/>
    </ligandPart>
</feature>
<dbReference type="OrthoDB" id="1470350at2759"/>
<evidence type="ECO:0000256" key="3">
    <source>
        <dbReference type="PIRSR" id="PIRSR602401-1"/>
    </source>
</evidence>
<protein>
    <submittedName>
        <fullName evidence="6">Cytochrome P450 20A1</fullName>
    </submittedName>
</protein>
<dbReference type="CDD" id="cd20627">
    <property type="entry name" value="CYP20A1"/>
    <property type="match status" value="1"/>
</dbReference>
<dbReference type="Proteomes" id="UP000189705">
    <property type="component" value="Unplaced"/>
</dbReference>
<dbReference type="InterPro" id="IPR036396">
    <property type="entry name" value="Cyt_P450_sf"/>
</dbReference>
<dbReference type="GO" id="GO:0016705">
    <property type="term" value="F:oxidoreductase activity, acting on paired donors, with incorporation or reduction of molecular oxygen"/>
    <property type="evidence" value="ECO:0007669"/>
    <property type="project" value="InterPro"/>
</dbReference>
<dbReference type="GO" id="GO:0016020">
    <property type="term" value="C:membrane"/>
    <property type="evidence" value="ECO:0007669"/>
    <property type="project" value="TreeGrafter"/>
</dbReference>
<dbReference type="STRING" id="38654.A0A1U8CTK8"/>
<dbReference type="InterPro" id="IPR001128">
    <property type="entry name" value="Cyt_P450"/>
</dbReference>
<name>A0A1U8CTK8_ALLSI</name>
<keyword evidence="5" id="KW-1185">Reference proteome</keyword>
<dbReference type="PANTHER" id="PTHR24280:SF4">
    <property type="entry name" value="CYTOCHROME P450 20A1"/>
    <property type="match status" value="1"/>
</dbReference>
<dbReference type="SUPFAM" id="SSF48264">
    <property type="entry name" value="Cytochrome P450"/>
    <property type="match status" value="1"/>
</dbReference>
<dbReference type="eggNOG" id="KOG0157">
    <property type="taxonomic scope" value="Eukaryota"/>
</dbReference>
<dbReference type="RefSeq" id="XP_014372387.1">
    <property type="nucleotide sequence ID" value="XM_014516901.1"/>
</dbReference>
<dbReference type="GO" id="GO:0005506">
    <property type="term" value="F:iron ion binding"/>
    <property type="evidence" value="ECO:0007669"/>
    <property type="project" value="InterPro"/>
</dbReference>
<comment type="cofactor">
    <cofactor evidence="3">
        <name>heme</name>
        <dbReference type="ChEBI" id="CHEBI:30413"/>
    </cofactor>
</comment>
<evidence type="ECO:0000256" key="1">
    <source>
        <dbReference type="ARBA" id="ARBA00010617"/>
    </source>
</evidence>
<dbReference type="InParanoid" id="A0A1U8CTK8"/>
<dbReference type="Pfam" id="PF00067">
    <property type="entry name" value="p450"/>
    <property type="match status" value="1"/>
</dbReference>
<keyword evidence="3" id="KW-0349">Heme</keyword>
<dbReference type="GO" id="GO:0004497">
    <property type="term" value="F:monooxygenase activity"/>
    <property type="evidence" value="ECO:0007669"/>
    <property type="project" value="InterPro"/>
</dbReference>
<keyword evidence="4" id="KW-0175">Coiled coil</keyword>
<dbReference type="PRINTS" id="PR00463">
    <property type="entry name" value="EP450I"/>
</dbReference>
<evidence type="ECO:0000313" key="6">
    <source>
        <dbReference type="RefSeq" id="XP_014372387.1"/>
    </source>
</evidence>
<evidence type="ECO:0000256" key="4">
    <source>
        <dbReference type="SAM" id="Coils"/>
    </source>
</evidence>
<dbReference type="AlphaFoldDB" id="A0A1U8CTK8"/>
<dbReference type="PANTHER" id="PTHR24280">
    <property type="entry name" value="CYTOCHROME P450 20A1"/>
    <property type="match status" value="1"/>
</dbReference>
<proteinExistence type="inferred from homology"/>
<gene>
    <name evidence="6" type="primary">LOC102369105</name>
</gene>
<keyword evidence="3" id="KW-0479">Metal-binding</keyword>
<feature type="coiled-coil region" evidence="4">
    <location>
        <begin position="181"/>
        <end position="208"/>
    </location>
</feature>
<dbReference type="InterPro" id="IPR052666">
    <property type="entry name" value="CYP450_20A1-like"/>
</dbReference>
<dbReference type="Gene3D" id="1.10.630.10">
    <property type="entry name" value="Cytochrome P450"/>
    <property type="match status" value="1"/>
</dbReference>
<dbReference type="GO" id="GO:0020037">
    <property type="term" value="F:heme binding"/>
    <property type="evidence" value="ECO:0007669"/>
    <property type="project" value="InterPro"/>
</dbReference>
<reference evidence="6" key="1">
    <citation type="submission" date="2025-08" db="UniProtKB">
        <authorList>
            <consortium name="RefSeq"/>
        </authorList>
    </citation>
    <scope>IDENTIFICATION</scope>
</reference>
<accession>A0A1U8CTK8</accession>
<keyword evidence="2 3" id="KW-0408">Iron</keyword>
<organism evidence="5 6">
    <name type="scientific">Alligator sinensis</name>
    <name type="common">Chinese alligator</name>
    <dbReference type="NCBI Taxonomy" id="38654"/>
    <lineage>
        <taxon>Eukaryota</taxon>
        <taxon>Metazoa</taxon>
        <taxon>Chordata</taxon>
        <taxon>Craniata</taxon>
        <taxon>Vertebrata</taxon>
        <taxon>Euteleostomi</taxon>
        <taxon>Archelosauria</taxon>
        <taxon>Archosauria</taxon>
        <taxon>Crocodylia</taxon>
        <taxon>Alligatoridae</taxon>
        <taxon>Alligatorinae</taxon>
        <taxon>Alligator</taxon>
    </lineage>
</organism>
<evidence type="ECO:0000256" key="2">
    <source>
        <dbReference type="ARBA" id="ARBA00023004"/>
    </source>
</evidence>
<dbReference type="KEGG" id="asn:102369105"/>
<dbReference type="GeneID" id="102369105"/>
<dbReference type="InterPro" id="IPR002401">
    <property type="entry name" value="Cyt_P450_E_grp-I"/>
</dbReference>
<sequence length="429" mass="48869">MAPTDEKDGNLPDIITSGSLHEFLVTLHEKYGPIVSFWFGRRLVVSLGSVDLLKQHINPNRISDPFEMILKSLLRYQSGLSGDAGESHLRKKLYENGATKSLQSNFAVIQKLSEELLAKWLSFPESQHVPLCQHMLGFAMKSVTQTAMGSYFEDDREVIHFRRNHDAIWAEIGKGFLDGSLDKSTTRKKQYEDALMEMESVLKKVIKERRGRSFNRHIFIDSLLQGNLSDKQIVEDTMIFSLAGCVITANLCTWAVYFLTTSEEIQKNLYKEIDQVFGKGPVTLEKIEQLRYCRQVLCETVRTAKLTPVAARLQELEGRVDLHVIPKETLVLYALGVVLQDSSAWPSPYKFDPDRFHDEPTMKNLSLLGFSGSQECPELRFAYMVATVLLSVLVRKLYLHPVKEQVTESKYELVTSPKEEAWITVSKRS</sequence>
<comment type="similarity">
    <text evidence="1">Belongs to the cytochrome P450 family.</text>
</comment>